<dbReference type="PANTHER" id="PTHR37542">
    <property type="entry name" value="HELO DOMAIN-CONTAINING PROTEIN-RELATED"/>
    <property type="match status" value="1"/>
</dbReference>
<dbReference type="Proteomes" id="UP000224634">
    <property type="component" value="Unassembled WGS sequence"/>
</dbReference>
<dbReference type="Gene3D" id="1.20.120.1020">
    <property type="entry name" value="Prion-inhibition and propagation, HeLo domain"/>
    <property type="match status" value="1"/>
</dbReference>
<dbReference type="InterPro" id="IPR056002">
    <property type="entry name" value="DUF7580"/>
</dbReference>
<protein>
    <recommendedName>
        <fullName evidence="1">Protein kinase domain-containing protein</fullName>
    </recommendedName>
</protein>
<dbReference type="InterPro" id="IPR000719">
    <property type="entry name" value="Prot_kinase_dom"/>
</dbReference>
<keyword evidence="3" id="KW-1185">Reference proteome</keyword>
<comment type="caution">
    <text evidence="2">The sequence shown here is derived from an EMBL/GenBank/DDBJ whole genome shotgun (WGS) entry which is preliminary data.</text>
</comment>
<dbReference type="Pfam" id="PF24476">
    <property type="entry name" value="DUF7580"/>
    <property type="match status" value="1"/>
</dbReference>
<dbReference type="PANTHER" id="PTHR37542:SF1">
    <property type="entry name" value="PRION-INHIBITION AND PROPAGATION HELO DOMAIN-CONTAINING PROTEIN"/>
    <property type="match status" value="1"/>
</dbReference>
<feature type="domain" description="Protein kinase" evidence="1">
    <location>
        <begin position="237"/>
        <end position="574"/>
    </location>
</feature>
<accession>A0A2B7YGM0</accession>
<name>A0A2B7YGM0_POLH7</name>
<evidence type="ECO:0000259" key="1">
    <source>
        <dbReference type="PROSITE" id="PS50011"/>
    </source>
</evidence>
<reference evidence="2 3" key="1">
    <citation type="submission" date="2017-10" db="EMBL/GenBank/DDBJ databases">
        <title>Comparative genomics in systemic dimorphic fungi from Ajellomycetaceae.</title>
        <authorList>
            <person name="Munoz J.F."/>
            <person name="Mcewen J.G."/>
            <person name="Clay O.K."/>
            <person name="Cuomo C.A."/>
        </authorList>
    </citation>
    <scope>NUCLEOTIDE SEQUENCE [LARGE SCALE GENOMIC DNA]</scope>
    <source>
        <strain evidence="2 3">UAMH7299</strain>
    </source>
</reference>
<dbReference type="PROSITE" id="PS50011">
    <property type="entry name" value="PROTEIN_KINASE_DOM"/>
    <property type="match status" value="1"/>
</dbReference>
<dbReference type="AlphaFoldDB" id="A0A2B7YGM0"/>
<proteinExistence type="predicted"/>
<organism evidence="2 3">
    <name type="scientific">Polytolypa hystricis (strain UAMH7299)</name>
    <dbReference type="NCBI Taxonomy" id="1447883"/>
    <lineage>
        <taxon>Eukaryota</taxon>
        <taxon>Fungi</taxon>
        <taxon>Dikarya</taxon>
        <taxon>Ascomycota</taxon>
        <taxon>Pezizomycotina</taxon>
        <taxon>Eurotiomycetes</taxon>
        <taxon>Eurotiomycetidae</taxon>
        <taxon>Onygenales</taxon>
        <taxon>Onygenales incertae sedis</taxon>
        <taxon>Polytolypa</taxon>
    </lineage>
</organism>
<dbReference type="OrthoDB" id="1911848at2759"/>
<dbReference type="InterPro" id="IPR011009">
    <property type="entry name" value="Kinase-like_dom_sf"/>
</dbReference>
<dbReference type="InterPro" id="IPR038305">
    <property type="entry name" value="HeLo_sf"/>
</dbReference>
<evidence type="ECO:0000313" key="3">
    <source>
        <dbReference type="Proteomes" id="UP000224634"/>
    </source>
</evidence>
<evidence type="ECO:0000313" key="2">
    <source>
        <dbReference type="EMBL" id="PGH20330.1"/>
    </source>
</evidence>
<sequence>MDFYGTAATALHHVVQVTIFIKGVISDIREYDDDRANVQLKLDLQLTSLEFFRRRFLHEKHGLMLPGSLPEWIADTICNLLLKMNRVLAEYRVVVGRYEDFDDQMKELKVNDEPETVSRREKWKKSFLERAKSHAQTLKVKGYDWSLFDKKKLLGIIEEYQEWTGSLRDLMQHFSQETVYNIADSASPTHAETEKDLEGTGLEHVVQRQKLASAHPPDDFTQLEGEIIEEGKASNRFQPARWTHKGESVQVLVEYREYDRRLRYDDLDQEEIDELKAPVRNLAWLLQSSSFQDGGDNDSQQQQPAIYSLQCLGFMDQTEEERSAFIYKLPFRQADTDSSKLLTLHDLITKVDPRTRRPLKTSLSDRFRIAHCLALTLSNVHASLWLHKNIWSRGILLFQQSTKDGITPVEIQRAIISSNNNDTERPQAVAFLGDWGYARHVEGATDMKSDFEIEPNLYRHPERQGAPTRQFARPHDIYALGVVLLEIGLWKTVSQLCDARIKEGQRTGKLPKPKDVKNALLALAQSELPREMGIVYAGAVVRCLTSDFRKNSDTELSLDFREKVVDAITLGMKL</sequence>
<dbReference type="STRING" id="1447883.A0A2B7YGM0"/>
<dbReference type="GO" id="GO:0005524">
    <property type="term" value="F:ATP binding"/>
    <property type="evidence" value="ECO:0007669"/>
    <property type="project" value="InterPro"/>
</dbReference>
<dbReference type="GO" id="GO:0004672">
    <property type="term" value="F:protein kinase activity"/>
    <property type="evidence" value="ECO:0007669"/>
    <property type="project" value="InterPro"/>
</dbReference>
<dbReference type="Gene3D" id="1.10.510.10">
    <property type="entry name" value="Transferase(Phosphotransferase) domain 1"/>
    <property type="match status" value="1"/>
</dbReference>
<gene>
    <name evidence="2" type="ORF">AJ80_03597</name>
</gene>
<dbReference type="SUPFAM" id="SSF56112">
    <property type="entry name" value="Protein kinase-like (PK-like)"/>
    <property type="match status" value="1"/>
</dbReference>
<dbReference type="EMBL" id="PDNA01000041">
    <property type="protein sequence ID" value="PGH20330.1"/>
    <property type="molecule type" value="Genomic_DNA"/>
</dbReference>